<evidence type="ECO:0000256" key="1">
    <source>
        <dbReference type="SAM" id="Phobius"/>
    </source>
</evidence>
<accession>A0A8I4A2I6</accession>
<keyword evidence="3" id="KW-1185">Reference proteome</keyword>
<feature type="transmembrane region" description="Helical" evidence="1">
    <location>
        <begin position="12"/>
        <end position="28"/>
    </location>
</feature>
<dbReference type="AlphaFoldDB" id="A0A8I4A2I6"/>
<keyword evidence="1" id="KW-1133">Transmembrane helix</keyword>
<dbReference type="PANTHER" id="PTHR12138:SF162">
    <property type="entry name" value="CHROMOSOME UNDETERMINED SCAFFOLD_275, WHOLE GENOME SHOTGUN SEQUENCE"/>
    <property type="match status" value="1"/>
</dbReference>
<dbReference type="PANTHER" id="PTHR12138">
    <property type="entry name" value="PRIMATE-EXPANDED PROTEIN FAMILY"/>
    <property type="match status" value="1"/>
</dbReference>
<name>A0A8I4A2I6_CALJA</name>
<sequence>MTLICCFSYRVNFLIKYVFLLLFFFFFWRQGLALMPRLECRGTISAHCNLRILSSNDSPASASCVAGITGACHHAQLIFCIFSRDGVSLCWPGWSRSLDLVIRPPRPSKVLGLQA</sequence>
<dbReference type="OMA" id="IMSLIDY"/>
<organism evidence="2 3">
    <name type="scientific">Callithrix jacchus</name>
    <name type="common">White-tufted-ear marmoset</name>
    <name type="synonym">Simia Jacchus</name>
    <dbReference type="NCBI Taxonomy" id="9483"/>
    <lineage>
        <taxon>Eukaryota</taxon>
        <taxon>Metazoa</taxon>
        <taxon>Chordata</taxon>
        <taxon>Craniata</taxon>
        <taxon>Vertebrata</taxon>
        <taxon>Euteleostomi</taxon>
        <taxon>Mammalia</taxon>
        <taxon>Eutheria</taxon>
        <taxon>Euarchontoglires</taxon>
        <taxon>Primates</taxon>
        <taxon>Haplorrhini</taxon>
        <taxon>Platyrrhini</taxon>
        <taxon>Cebidae</taxon>
        <taxon>Callitrichinae</taxon>
        <taxon>Callithrix</taxon>
        <taxon>Callithrix</taxon>
    </lineage>
</organism>
<reference evidence="2 3" key="1">
    <citation type="submission" date="2009-03" db="EMBL/GenBank/DDBJ databases">
        <authorList>
            <person name="Warren W."/>
            <person name="Ye L."/>
            <person name="Minx P."/>
            <person name="Worley K."/>
            <person name="Gibbs R."/>
            <person name="Wilson R.K."/>
        </authorList>
    </citation>
    <scope>NUCLEOTIDE SEQUENCE [LARGE SCALE GENOMIC DNA]</scope>
</reference>
<dbReference type="PRINTS" id="PR02045">
    <property type="entry name" value="F138DOMAIN"/>
</dbReference>
<keyword evidence="1" id="KW-0472">Membrane</keyword>
<dbReference type="GeneTree" id="ENSGT00940000166898"/>
<dbReference type="Proteomes" id="UP000008225">
    <property type="component" value="Chromosome 4"/>
</dbReference>
<evidence type="ECO:0000313" key="3">
    <source>
        <dbReference type="Proteomes" id="UP000008225"/>
    </source>
</evidence>
<protein>
    <submittedName>
        <fullName evidence="2">Uncharacterized protein</fullName>
    </submittedName>
</protein>
<dbReference type="Ensembl" id="ENSCJAT00000140543.1">
    <property type="protein sequence ID" value="ENSCJAP00000089009.1"/>
    <property type="gene ID" value="ENSCJAG00000078006.1"/>
</dbReference>
<evidence type="ECO:0000313" key="2">
    <source>
        <dbReference type="Ensembl" id="ENSCJAP00000089009.1"/>
    </source>
</evidence>
<reference evidence="2" key="3">
    <citation type="submission" date="2025-09" db="UniProtKB">
        <authorList>
            <consortium name="Ensembl"/>
        </authorList>
    </citation>
    <scope>IDENTIFICATION</scope>
</reference>
<reference evidence="2" key="2">
    <citation type="submission" date="2025-08" db="UniProtKB">
        <authorList>
            <consortium name="Ensembl"/>
        </authorList>
    </citation>
    <scope>IDENTIFICATION</scope>
</reference>
<proteinExistence type="predicted"/>
<keyword evidence="1" id="KW-0812">Transmembrane</keyword>